<protein>
    <submittedName>
        <fullName evidence="1">Uncharacterized protein</fullName>
    </submittedName>
</protein>
<name>A0A2P2NMM3_RHIMU</name>
<accession>A0A2P2NMM3</accession>
<proteinExistence type="predicted"/>
<reference evidence="1" key="1">
    <citation type="submission" date="2018-02" db="EMBL/GenBank/DDBJ databases">
        <title>Rhizophora mucronata_Transcriptome.</title>
        <authorList>
            <person name="Meera S.P."/>
            <person name="Sreeshan A."/>
            <person name="Augustine A."/>
        </authorList>
    </citation>
    <scope>NUCLEOTIDE SEQUENCE</scope>
    <source>
        <tissue evidence="1">Leaf</tissue>
    </source>
</reference>
<organism evidence="1">
    <name type="scientific">Rhizophora mucronata</name>
    <name type="common">Asiatic mangrove</name>
    <dbReference type="NCBI Taxonomy" id="61149"/>
    <lineage>
        <taxon>Eukaryota</taxon>
        <taxon>Viridiplantae</taxon>
        <taxon>Streptophyta</taxon>
        <taxon>Embryophyta</taxon>
        <taxon>Tracheophyta</taxon>
        <taxon>Spermatophyta</taxon>
        <taxon>Magnoliopsida</taxon>
        <taxon>eudicotyledons</taxon>
        <taxon>Gunneridae</taxon>
        <taxon>Pentapetalae</taxon>
        <taxon>rosids</taxon>
        <taxon>fabids</taxon>
        <taxon>Malpighiales</taxon>
        <taxon>Rhizophoraceae</taxon>
        <taxon>Rhizophora</taxon>
    </lineage>
</organism>
<evidence type="ECO:0000313" key="1">
    <source>
        <dbReference type="EMBL" id="MBX43768.1"/>
    </source>
</evidence>
<dbReference type="EMBL" id="GGEC01063284">
    <property type="protein sequence ID" value="MBX43768.1"/>
    <property type="molecule type" value="Transcribed_RNA"/>
</dbReference>
<dbReference type="AlphaFoldDB" id="A0A2P2NMM3"/>
<sequence length="22" mass="2460">MMGQKVDYQIPSTFASTQCKPV</sequence>